<evidence type="ECO:0000313" key="2">
    <source>
        <dbReference type="EMBL" id="AEX85091.1"/>
    </source>
</evidence>
<reference evidence="2 3" key="1">
    <citation type="journal article" date="2012" name="J. Bacteriol.">
        <title>Complete Genome Sequence of the Thermophilic, Piezophilic, Heterotrophic Bacterium Marinitoga piezophila KA3.</title>
        <authorList>
            <person name="Lucas S."/>
            <person name="Han J."/>
            <person name="Lapidus A."/>
            <person name="Cheng J.F."/>
            <person name="Goodwin L.A."/>
            <person name="Pitluck S."/>
            <person name="Peters L."/>
            <person name="Mikhailova N."/>
            <person name="Teshima H."/>
            <person name="Detter J.C."/>
            <person name="Han C."/>
            <person name="Tapia R."/>
            <person name="Land M."/>
            <person name="Hauser L."/>
            <person name="Kyrpides N.C."/>
            <person name="Ivanova N."/>
            <person name="Pagani I."/>
            <person name="Vannier P."/>
            <person name="Oger P."/>
            <person name="Bartlett D.H."/>
            <person name="Noll K.M."/>
            <person name="Woyke T."/>
            <person name="Jebbar M."/>
        </authorList>
    </citation>
    <scope>NUCLEOTIDE SEQUENCE [LARGE SCALE GENOMIC DNA]</scope>
    <source>
        <strain evidence="3">DSM 14283 / JCM 11233 / KA3</strain>
    </source>
</reference>
<name>H2J630_MARPK</name>
<proteinExistence type="predicted"/>
<evidence type="ECO:0000313" key="3">
    <source>
        <dbReference type="Proteomes" id="UP000007161"/>
    </source>
</evidence>
<dbReference type="RefSeq" id="WP_014296163.1">
    <property type="nucleotide sequence ID" value="NC_016751.1"/>
</dbReference>
<dbReference type="Proteomes" id="UP000007161">
    <property type="component" value="Chromosome"/>
</dbReference>
<feature type="transmembrane region" description="Helical" evidence="1">
    <location>
        <begin position="70"/>
        <end position="88"/>
    </location>
</feature>
<feature type="transmembrane region" description="Helical" evidence="1">
    <location>
        <begin position="6"/>
        <end position="36"/>
    </location>
</feature>
<gene>
    <name evidence="2" type="ordered locus">Marpi_0653</name>
</gene>
<feature type="transmembrane region" description="Helical" evidence="1">
    <location>
        <begin position="119"/>
        <end position="137"/>
    </location>
</feature>
<sequence>MILLNPMIVFLGMIMYIIPYLWPLSFAITMFIYHILLKNRDVHVKRIKAYFKNSNIDNEDIKRIKTNNSISYLIAYLLSYLGFTLIFIKISNRFEKLYASVHNIEELKNIDVYIPDSEIFLFVLFLLLLWLTYIKIINRLIRDQFILQNFEIQHNLIDKAPLKYRDANAVVILRIVTFNLYEWFLLLSLIKETNTLYILSETYKKESFENKTIEDNNYEKTTGKKEDIVSEIKKIKFENKNELLSYIFSKISKLDITEKFKILSELKNQDIIDDEDIKKIKKLF</sequence>
<keyword evidence="1" id="KW-0812">Transmembrane</keyword>
<protein>
    <submittedName>
        <fullName evidence="2">Uncharacterized protein</fullName>
    </submittedName>
</protein>
<accession>H2J630</accession>
<organism evidence="2 3">
    <name type="scientific">Marinitoga piezophila (strain DSM 14283 / JCM 11233 / KA3)</name>
    <dbReference type="NCBI Taxonomy" id="443254"/>
    <lineage>
        <taxon>Bacteria</taxon>
        <taxon>Thermotogati</taxon>
        <taxon>Thermotogota</taxon>
        <taxon>Thermotogae</taxon>
        <taxon>Petrotogales</taxon>
        <taxon>Petrotogaceae</taxon>
        <taxon>Marinitoga</taxon>
    </lineage>
</organism>
<dbReference type="OrthoDB" id="44409at2"/>
<keyword evidence="1" id="KW-0472">Membrane</keyword>
<reference evidence="3" key="2">
    <citation type="submission" date="2012-01" db="EMBL/GenBank/DDBJ databases">
        <title>Complete sequence of chromosome of Marinitoga piezophila KA3.</title>
        <authorList>
            <person name="Lucas S."/>
            <person name="Han J."/>
            <person name="Lapidus A."/>
            <person name="Cheng J.-F."/>
            <person name="Goodwin L."/>
            <person name="Pitluck S."/>
            <person name="Peters L."/>
            <person name="Mikhailova N."/>
            <person name="Teshima H."/>
            <person name="Detter J.C."/>
            <person name="Han C."/>
            <person name="Tapia R."/>
            <person name="Land M."/>
            <person name="Hauser L."/>
            <person name="Kyrpides N."/>
            <person name="Ivanova N."/>
            <person name="Pagani I."/>
            <person name="Jebbar M."/>
            <person name="Vannier P."/>
            <person name="Oger P."/>
            <person name="Cario A."/>
            <person name="Bartlett D."/>
            <person name="Noll K.M."/>
            <person name="Woyke T."/>
        </authorList>
    </citation>
    <scope>NUCLEOTIDE SEQUENCE [LARGE SCALE GENOMIC DNA]</scope>
    <source>
        <strain evidence="3">DSM 14283 / JCM 11233 / KA3</strain>
    </source>
</reference>
<dbReference type="STRING" id="443254.Marpi_0653"/>
<dbReference type="KEGG" id="mpz:Marpi_0653"/>
<dbReference type="HOGENOM" id="CLU_979366_0_0_0"/>
<dbReference type="AlphaFoldDB" id="H2J630"/>
<dbReference type="EMBL" id="CP003257">
    <property type="protein sequence ID" value="AEX85091.1"/>
    <property type="molecule type" value="Genomic_DNA"/>
</dbReference>
<keyword evidence="3" id="KW-1185">Reference proteome</keyword>
<keyword evidence="1" id="KW-1133">Transmembrane helix</keyword>
<evidence type="ECO:0000256" key="1">
    <source>
        <dbReference type="SAM" id="Phobius"/>
    </source>
</evidence>